<dbReference type="Proteomes" id="UP001595445">
    <property type="component" value="Unassembled WGS sequence"/>
</dbReference>
<dbReference type="EMBL" id="JBHRSM010000049">
    <property type="protein sequence ID" value="MFC3088147.1"/>
    <property type="molecule type" value="Genomic_DNA"/>
</dbReference>
<protein>
    <recommendedName>
        <fullName evidence="3">DNA topoisomerase (ATP-hydrolyzing)</fullName>
    </recommendedName>
</protein>
<evidence type="ECO:0000313" key="1">
    <source>
        <dbReference type="EMBL" id="MFC3088147.1"/>
    </source>
</evidence>
<evidence type="ECO:0000313" key="2">
    <source>
        <dbReference type="Proteomes" id="UP001595445"/>
    </source>
</evidence>
<keyword evidence="2" id="KW-1185">Reference proteome</keyword>
<dbReference type="RefSeq" id="WP_242070332.1">
    <property type="nucleotide sequence ID" value="NZ_JAEACP010000030.1"/>
</dbReference>
<name>A0ABV7DYB1_9RHOB</name>
<accession>A0ABV7DYB1</accession>
<proteinExistence type="predicted"/>
<organism evidence="1 2">
    <name type="scientific">Tabrizicola soli</name>
    <dbReference type="NCBI Taxonomy" id="2185115"/>
    <lineage>
        <taxon>Bacteria</taxon>
        <taxon>Pseudomonadati</taxon>
        <taxon>Pseudomonadota</taxon>
        <taxon>Alphaproteobacteria</taxon>
        <taxon>Rhodobacterales</taxon>
        <taxon>Paracoccaceae</taxon>
        <taxon>Tabrizicola</taxon>
    </lineage>
</organism>
<gene>
    <name evidence="1" type="ORF">ACFOD6_19080</name>
</gene>
<comment type="caution">
    <text evidence="1">The sequence shown here is derived from an EMBL/GenBank/DDBJ whole genome shotgun (WGS) entry which is preliminary data.</text>
</comment>
<reference evidence="2" key="1">
    <citation type="journal article" date="2019" name="Int. J. Syst. Evol. Microbiol.">
        <title>The Global Catalogue of Microorganisms (GCM) 10K type strain sequencing project: providing services to taxonomists for standard genome sequencing and annotation.</title>
        <authorList>
            <consortium name="The Broad Institute Genomics Platform"/>
            <consortium name="The Broad Institute Genome Sequencing Center for Infectious Disease"/>
            <person name="Wu L."/>
            <person name="Ma J."/>
        </authorList>
    </citation>
    <scope>NUCLEOTIDE SEQUENCE [LARGE SCALE GENOMIC DNA]</scope>
    <source>
        <strain evidence="2">KCTC 62102</strain>
    </source>
</reference>
<evidence type="ECO:0008006" key="3">
    <source>
        <dbReference type="Google" id="ProtNLM"/>
    </source>
</evidence>
<sequence>MKPRSINIFLLDGDPNGIRVAQIMMSTIQAIAFRRNKLGDVCKTFHVWTLALADGNHCTVLPAFVDLIGPPRARLGPIILP</sequence>